<name>A0A5N6IL35_9EURO</name>
<evidence type="ECO:0000256" key="5">
    <source>
        <dbReference type="ARBA" id="ARBA00022801"/>
    </source>
</evidence>
<feature type="compositionally biased region" description="Polar residues" evidence="9">
    <location>
        <begin position="180"/>
        <end position="218"/>
    </location>
</feature>
<organism evidence="10 11">
    <name type="scientific">Aspergillus pseudonomiae</name>
    <dbReference type="NCBI Taxonomy" id="1506151"/>
    <lineage>
        <taxon>Eukaryota</taxon>
        <taxon>Fungi</taxon>
        <taxon>Dikarya</taxon>
        <taxon>Ascomycota</taxon>
        <taxon>Pezizomycotina</taxon>
        <taxon>Eurotiomycetes</taxon>
        <taxon>Eurotiomycetidae</taxon>
        <taxon>Eurotiales</taxon>
        <taxon>Aspergillaceae</taxon>
        <taxon>Aspergillus</taxon>
        <taxon>Aspergillus subgen. Circumdati</taxon>
    </lineage>
</organism>
<dbReference type="InterPro" id="IPR004206">
    <property type="entry name" value="mRNA_triPase_Cet1"/>
</dbReference>
<dbReference type="FunFam" id="3.20.100.10:FF:000002">
    <property type="entry name" value="mRNA capping nucleoside-triphosphatase, putative"/>
    <property type="match status" value="1"/>
</dbReference>
<dbReference type="InterPro" id="IPR040343">
    <property type="entry name" value="Cet1/Ctl1"/>
</dbReference>
<dbReference type="GO" id="GO:0140818">
    <property type="term" value="F:mRNA 5'-triphosphate monophosphatase activity"/>
    <property type="evidence" value="ECO:0007669"/>
    <property type="project" value="UniProtKB-EC"/>
</dbReference>
<dbReference type="InterPro" id="IPR037009">
    <property type="entry name" value="mRNA_triPase_Cet1_sf"/>
</dbReference>
<evidence type="ECO:0000256" key="8">
    <source>
        <dbReference type="RuleBase" id="RU367053"/>
    </source>
</evidence>
<keyword evidence="11" id="KW-1185">Reference proteome</keyword>
<comment type="catalytic activity">
    <reaction evidence="7">
        <text>a 5'-end triphospho-ribonucleoside in mRNA + H2O = a 5'-end diphospho-ribonucleoside in mRNA + phosphate + H(+)</text>
        <dbReference type="Rhea" id="RHEA:67004"/>
        <dbReference type="Rhea" id="RHEA-COMP:17164"/>
        <dbReference type="Rhea" id="RHEA-COMP:17165"/>
        <dbReference type="ChEBI" id="CHEBI:15377"/>
        <dbReference type="ChEBI" id="CHEBI:15378"/>
        <dbReference type="ChEBI" id="CHEBI:43474"/>
        <dbReference type="ChEBI" id="CHEBI:167616"/>
        <dbReference type="ChEBI" id="CHEBI:167618"/>
        <dbReference type="EC" id="3.6.1.74"/>
    </reaction>
    <physiologicalReaction direction="left-to-right" evidence="7">
        <dbReference type="Rhea" id="RHEA:67005"/>
    </physiologicalReaction>
</comment>
<keyword evidence="6 8" id="KW-0539">Nucleus</keyword>
<feature type="compositionally biased region" description="Low complexity" evidence="9">
    <location>
        <begin position="160"/>
        <end position="171"/>
    </location>
</feature>
<evidence type="ECO:0000256" key="7">
    <source>
        <dbReference type="ARBA" id="ARBA00047740"/>
    </source>
</evidence>
<feature type="compositionally biased region" description="Polar residues" evidence="9">
    <location>
        <begin position="140"/>
        <end position="153"/>
    </location>
</feature>
<keyword evidence="4 8" id="KW-0507">mRNA processing</keyword>
<feature type="compositionally biased region" description="Polar residues" evidence="9">
    <location>
        <begin position="265"/>
        <end position="283"/>
    </location>
</feature>
<comment type="function">
    <text evidence="8">First step of mRNA capping. Converts the 5'-triphosphate end of a nascent mRNA chain into a diphosphate end.</text>
</comment>
<dbReference type="GO" id="GO:0004651">
    <property type="term" value="F:polynucleotide 5'-phosphatase activity"/>
    <property type="evidence" value="ECO:0007669"/>
    <property type="project" value="UniProtKB-UniRule"/>
</dbReference>
<comment type="cofactor">
    <cofactor evidence="1 8">
        <name>Mg(2+)</name>
        <dbReference type="ChEBI" id="CHEBI:18420"/>
    </cofactor>
</comment>
<dbReference type="EMBL" id="ML736837">
    <property type="protein sequence ID" value="KAE8399279.1"/>
    <property type="molecule type" value="Genomic_DNA"/>
</dbReference>
<gene>
    <name evidence="10" type="ORF">BDV37DRAFT_261117</name>
</gene>
<dbReference type="AlphaFoldDB" id="A0A5N6IL35"/>
<comment type="subunit">
    <text evidence="8">Heterodimer. The mRNA-capping enzyme is composed of two separate chains alpha and beta, respectively a mRNA guanylyltransferase and an mRNA 5'-triphosphate monophosphatase.</text>
</comment>
<evidence type="ECO:0000256" key="3">
    <source>
        <dbReference type="ARBA" id="ARBA00006345"/>
    </source>
</evidence>
<reference evidence="10 11" key="1">
    <citation type="submission" date="2019-04" db="EMBL/GenBank/DDBJ databases">
        <authorList>
            <consortium name="DOE Joint Genome Institute"/>
            <person name="Mondo S."/>
            <person name="Kjaerbolling I."/>
            <person name="Vesth T."/>
            <person name="Frisvad J.C."/>
            <person name="Nybo J.L."/>
            <person name="Theobald S."/>
            <person name="Kildgaard S."/>
            <person name="Isbrandt T."/>
            <person name="Kuo A."/>
            <person name="Sato A."/>
            <person name="Lyhne E.K."/>
            <person name="Kogle M.E."/>
            <person name="Wiebenga A."/>
            <person name="Kun R.S."/>
            <person name="Lubbers R.J."/>
            <person name="Makela M.R."/>
            <person name="Barry K."/>
            <person name="Chovatia M."/>
            <person name="Clum A."/>
            <person name="Daum C."/>
            <person name="Haridas S."/>
            <person name="He G."/>
            <person name="LaButti K."/>
            <person name="Lipzen A."/>
            <person name="Riley R."/>
            <person name="Salamov A."/>
            <person name="Simmons B.A."/>
            <person name="Magnuson J.K."/>
            <person name="Henrissat B."/>
            <person name="Mortensen U.H."/>
            <person name="Larsen T.O."/>
            <person name="Devries R.P."/>
            <person name="Grigoriev I.V."/>
            <person name="Machida M."/>
            <person name="Baker S.E."/>
            <person name="Andersen M.R."/>
            <person name="Cantor M.N."/>
            <person name="Hua S.X."/>
        </authorList>
    </citation>
    <scope>NUCLEOTIDE SEQUENCE [LARGE SCALE GENOMIC DNA]</scope>
    <source>
        <strain evidence="10 11">CBS 119388</strain>
    </source>
</reference>
<keyword evidence="8" id="KW-0506">mRNA capping</keyword>
<dbReference type="GeneID" id="43667975"/>
<dbReference type="RefSeq" id="XP_031936598.1">
    <property type="nucleotide sequence ID" value="XM_032083284.1"/>
</dbReference>
<evidence type="ECO:0000256" key="9">
    <source>
        <dbReference type="SAM" id="MobiDB-lite"/>
    </source>
</evidence>
<evidence type="ECO:0000256" key="2">
    <source>
        <dbReference type="ARBA" id="ARBA00004123"/>
    </source>
</evidence>
<dbReference type="Proteomes" id="UP000325579">
    <property type="component" value="Unassembled WGS sequence"/>
</dbReference>
<evidence type="ECO:0000313" key="10">
    <source>
        <dbReference type="EMBL" id="KAE8399279.1"/>
    </source>
</evidence>
<dbReference type="EC" id="3.6.1.74" evidence="8"/>
<feature type="compositionally biased region" description="Low complexity" evidence="9">
    <location>
        <begin position="47"/>
        <end position="56"/>
    </location>
</feature>
<protein>
    <recommendedName>
        <fullName evidence="8">mRNA-capping enzyme subunit beta</fullName>
        <ecNumber evidence="8">3.6.1.74</ecNumber>
    </recommendedName>
    <alternativeName>
        <fullName evidence="8">mRNA 5'-phosphatase</fullName>
    </alternativeName>
    <alternativeName>
        <fullName evidence="8">mRNA 5'-triphosphate monophosphatase</fullName>
    </alternativeName>
</protein>
<dbReference type="InterPro" id="IPR033469">
    <property type="entry name" value="CYTH-like_dom_sf"/>
</dbReference>
<feature type="compositionally biased region" description="Polar residues" evidence="9">
    <location>
        <begin position="1"/>
        <end position="13"/>
    </location>
</feature>
<feature type="compositionally biased region" description="Low complexity" evidence="9">
    <location>
        <begin position="121"/>
        <end position="139"/>
    </location>
</feature>
<proteinExistence type="inferred from homology"/>
<evidence type="ECO:0000256" key="4">
    <source>
        <dbReference type="ARBA" id="ARBA00022664"/>
    </source>
</evidence>
<dbReference type="OrthoDB" id="272147at2759"/>
<keyword evidence="5 8" id="KW-0378">Hydrolase</keyword>
<comment type="subcellular location">
    <subcellularLocation>
        <location evidence="2 8">Nucleus</location>
    </subcellularLocation>
</comment>
<feature type="compositionally biased region" description="Polar residues" evidence="9">
    <location>
        <begin position="404"/>
        <end position="417"/>
    </location>
</feature>
<feature type="region of interest" description="Disordered" evidence="9">
    <location>
        <begin position="1"/>
        <end position="456"/>
    </location>
</feature>
<dbReference type="Gene3D" id="3.20.100.10">
    <property type="entry name" value="mRNA triphosphatase Cet1-like"/>
    <property type="match status" value="1"/>
</dbReference>
<feature type="compositionally biased region" description="Polar residues" evidence="9">
    <location>
        <begin position="71"/>
        <end position="83"/>
    </location>
</feature>
<accession>A0A5N6IL35</accession>
<dbReference type="SUPFAM" id="SSF55154">
    <property type="entry name" value="CYTH-like phosphatases"/>
    <property type="match status" value="1"/>
</dbReference>
<feature type="compositionally biased region" description="Low complexity" evidence="9">
    <location>
        <begin position="418"/>
        <end position="429"/>
    </location>
</feature>
<dbReference type="GO" id="GO:0031533">
    <property type="term" value="C:mRNA capping enzyme complex"/>
    <property type="evidence" value="ECO:0007669"/>
    <property type="project" value="UniProtKB-UniRule"/>
</dbReference>
<dbReference type="GO" id="GO:0006370">
    <property type="term" value="P:7-methylguanosine mRNA capping"/>
    <property type="evidence" value="ECO:0007669"/>
    <property type="project" value="UniProtKB-UniRule"/>
</dbReference>
<dbReference type="CDD" id="cd07470">
    <property type="entry name" value="CYTH-like_mRNA_RTPase"/>
    <property type="match status" value="1"/>
</dbReference>
<evidence type="ECO:0000256" key="6">
    <source>
        <dbReference type="ARBA" id="ARBA00023242"/>
    </source>
</evidence>
<evidence type="ECO:0000313" key="11">
    <source>
        <dbReference type="Proteomes" id="UP000325579"/>
    </source>
</evidence>
<dbReference type="PANTHER" id="PTHR28118:SF1">
    <property type="entry name" value="POLYNUCLEOTIDE 5'-TRIPHOSPHATASE CTL1-RELATED"/>
    <property type="match status" value="1"/>
</dbReference>
<dbReference type="Pfam" id="PF02940">
    <property type="entry name" value="mRNA_triPase"/>
    <property type="match status" value="1"/>
</dbReference>
<accession>A0A5N7CZ48</accession>
<comment type="similarity">
    <text evidence="3 8">Belongs to the fungal TPase family.</text>
</comment>
<evidence type="ECO:0000256" key="1">
    <source>
        <dbReference type="ARBA" id="ARBA00001946"/>
    </source>
</evidence>
<sequence>MDLRTIMNNDASGTSDAPPTAPPQSPSQVSRKPSDPMYAPRDQQRTSSYPSAYSSHPPQPPPLQRPHASPERSSSYGSLQSPYQYHPPSAQVAGAQSQRGPSPPPYGSSASRDSFSTYGHPQQQPQQQQSPFAQQRSQSIQSVLTPSSTSTYSFHPRESPPAAASQSYPSQQFPPPAQGSVPNTPRGSISVAASYTRQTPPSARPQSSGHESLSNRASSPWVGSDAQVHMSPTAIPRVSRQDSRPLEQTPRQNSSATDRRDSDESVSPKTAFPSGSRQGSTAGYTDLAAASSQPKPTENGVSLKESSPNRQTPQPAPAVSNFDSSPPARKSLTDDSSAIDQVRPLPTKMDLTPDARTNSSPQAPRVKRRRYEEPPIYARRSVRTKGRIPMIPNRCPPIPKHARNSTQNPFLMRQQNVSAQASAADSPAKPKSETPPVNGPSAPRRPPEPAQAGSLGPWEPSIYGYIPHEEVTKAVCDFLFQHVVMRNDASVAPAGTAGTGQGAMIEVEAKLGQLVDMDRGERLLLPISTEGIVNKENTRLRTAFESTMTLAQHRAMNNFLNEAVKMSMPQANPGRIPLSYAHKKERDTFYEISPSELPPVIRQNLNPRHKPKVRVTLDQRTGEVLAKIVKCRIADLDVYSPRTCVDWRISVNLEMSYEGDVSHLTVVDPGRGRGGERNKDRMSYRHLAYQIDLTQVAKSEPQSKGEFEHELEVEISAAEIRRQGQLAMAGDPKNQYEELVKGFVDNIRILARAVPP</sequence>
<dbReference type="PANTHER" id="PTHR28118">
    <property type="entry name" value="POLYNUCLEOTIDE 5'-TRIPHOSPHATASE-RELATED"/>
    <property type="match status" value="1"/>
</dbReference>
<feature type="compositionally biased region" description="Polar residues" evidence="9">
    <location>
        <begin position="290"/>
        <end position="313"/>
    </location>
</feature>